<name>A0ABP6B1B3_9ACTN</name>
<dbReference type="EMBL" id="BAAARY010000031">
    <property type="protein sequence ID" value="GAA2532151.1"/>
    <property type="molecule type" value="Genomic_DNA"/>
</dbReference>
<comment type="caution">
    <text evidence="1">The sequence shown here is derived from an EMBL/GenBank/DDBJ whole genome shotgun (WGS) entry which is preliminary data.</text>
</comment>
<protein>
    <recommendedName>
        <fullName evidence="3">Transposase</fullName>
    </recommendedName>
</protein>
<sequence>MQGIDLPTPLRAAGASWQKTKTWKQSNDPDFVAKMLRILDLYDNPPPDGRVICADEFGPLNLQPRPGRGWWPKQAARKLRPPITVTRASSTCSPPWT</sequence>
<evidence type="ECO:0000313" key="1">
    <source>
        <dbReference type="EMBL" id="GAA2532151.1"/>
    </source>
</evidence>
<proteinExistence type="predicted"/>
<evidence type="ECO:0008006" key="3">
    <source>
        <dbReference type="Google" id="ProtNLM"/>
    </source>
</evidence>
<accession>A0ABP6B1B3</accession>
<gene>
    <name evidence="1" type="ORF">GCM10010201_34520</name>
</gene>
<evidence type="ECO:0000313" key="2">
    <source>
        <dbReference type="Proteomes" id="UP001499978"/>
    </source>
</evidence>
<organism evidence="1 2">
    <name type="scientific">Pilimelia columellifera subsp. columellifera</name>
    <dbReference type="NCBI Taxonomy" id="706583"/>
    <lineage>
        <taxon>Bacteria</taxon>
        <taxon>Bacillati</taxon>
        <taxon>Actinomycetota</taxon>
        <taxon>Actinomycetes</taxon>
        <taxon>Micromonosporales</taxon>
        <taxon>Micromonosporaceae</taxon>
        <taxon>Pilimelia</taxon>
    </lineage>
</organism>
<dbReference type="Proteomes" id="UP001499978">
    <property type="component" value="Unassembled WGS sequence"/>
</dbReference>
<reference evidence="2" key="1">
    <citation type="journal article" date="2019" name="Int. J. Syst. Evol. Microbiol.">
        <title>The Global Catalogue of Microorganisms (GCM) 10K type strain sequencing project: providing services to taxonomists for standard genome sequencing and annotation.</title>
        <authorList>
            <consortium name="The Broad Institute Genomics Platform"/>
            <consortium name="The Broad Institute Genome Sequencing Center for Infectious Disease"/>
            <person name="Wu L."/>
            <person name="Ma J."/>
        </authorList>
    </citation>
    <scope>NUCLEOTIDE SEQUENCE [LARGE SCALE GENOMIC DNA]</scope>
    <source>
        <strain evidence="2">JCM 3367</strain>
    </source>
</reference>
<keyword evidence="2" id="KW-1185">Reference proteome</keyword>
<dbReference type="RefSeq" id="WP_344174402.1">
    <property type="nucleotide sequence ID" value="NZ_BAAARY010000031.1"/>
</dbReference>